<dbReference type="PaxDb" id="4113-PGSC0003DMT400093871"/>
<reference evidence="3" key="1">
    <citation type="journal article" date="2011" name="Nature">
        <title>Genome sequence and analysis of the tuber crop potato.</title>
        <authorList>
            <consortium name="The Potato Genome Sequencing Consortium"/>
        </authorList>
    </citation>
    <scope>NUCLEOTIDE SEQUENCE [LARGE SCALE GENOMIC DNA]</scope>
    <source>
        <strain evidence="3">cv. DM1-3 516 R44</strain>
    </source>
</reference>
<dbReference type="InterPro" id="IPR036047">
    <property type="entry name" value="F-box-like_dom_sf"/>
</dbReference>
<protein>
    <submittedName>
        <fullName evidence="2">F-box protein</fullName>
    </submittedName>
</protein>
<dbReference type="EnsemblPlants" id="PGSC0003DMT400093871">
    <property type="protein sequence ID" value="PGSC0003DMT400093871"/>
    <property type="gene ID" value="PGSC0003DMG400043442"/>
</dbReference>
<reference evidence="2" key="2">
    <citation type="submission" date="2015-06" db="UniProtKB">
        <authorList>
            <consortium name="EnsemblPlants"/>
        </authorList>
    </citation>
    <scope>IDENTIFICATION</scope>
    <source>
        <strain evidence="2">DM1-3 516 R44</strain>
    </source>
</reference>
<dbReference type="FunCoup" id="M1DSW6">
    <property type="interactions" value="61"/>
</dbReference>
<sequence length="360" mass="42356">MAFLMEIPRDIIFDIFSRLSVKSLMRFKCVSKLCNSLIIDPDFVDFYHSHSIYRPDRRIKLFLRIWGRENFYTLDPKSRQIKACITSLENLNGLPYTKFGYVKGLFYLWSSCYRIAVICNPNTRETRFLPHLNVDTDLSYQCHYSLGFDPDKRRHKVLMTLYGTKKSTRQWVLTLGPGESWREIKTIPYNFHPLMQDGIYIDGIIYFFIGCSNSNGSEIKIAKFNVTTEEIRTISLWCDEEYQVNIEWYFSLIEIKGKLAVIYSKYGIIKLWILQNGDEWVQQLQDQVVPTNLSSPLCCTNTHDLDKEEIAIVDSPTSILLYDLKKKTWRQIDIKGLTYDDKIIGIYSYDDNWIYSLGRI</sequence>
<evidence type="ECO:0000313" key="3">
    <source>
        <dbReference type="Proteomes" id="UP000011115"/>
    </source>
</evidence>
<dbReference type="SUPFAM" id="SSF81383">
    <property type="entry name" value="F-box domain"/>
    <property type="match status" value="1"/>
</dbReference>
<dbReference type="InterPro" id="IPR017451">
    <property type="entry name" value="F-box-assoc_interact_dom"/>
</dbReference>
<dbReference type="SMART" id="SM00256">
    <property type="entry name" value="FBOX"/>
    <property type="match status" value="1"/>
</dbReference>
<dbReference type="SUPFAM" id="SSF50965">
    <property type="entry name" value="Galactose oxidase, central domain"/>
    <property type="match status" value="1"/>
</dbReference>
<dbReference type="eggNOG" id="ENOG502RRMX">
    <property type="taxonomic scope" value="Eukaryota"/>
</dbReference>
<organism evidence="2 3">
    <name type="scientific">Solanum tuberosum</name>
    <name type="common">Potato</name>
    <dbReference type="NCBI Taxonomy" id="4113"/>
    <lineage>
        <taxon>Eukaryota</taxon>
        <taxon>Viridiplantae</taxon>
        <taxon>Streptophyta</taxon>
        <taxon>Embryophyta</taxon>
        <taxon>Tracheophyta</taxon>
        <taxon>Spermatophyta</taxon>
        <taxon>Magnoliopsida</taxon>
        <taxon>eudicotyledons</taxon>
        <taxon>Gunneridae</taxon>
        <taxon>Pentapetalae</taxon>
        <taxon>asterids</taxon>
        <taxon>lamiids</taxon>
        <taxon>Solanales</taxon>
        <taxon>Solanaceae</taxon>
        <taxon>Solanoideae</taxon>
        <taxon>Solaneae</taxon>
        <taxon>Solanum</taxon>
    </lineage>
</organism>
<dbReference type="PANTHER" id="PTHR31111:SF131">
    <property type="entry name" value="F-BOX PROTEIN"/>
    <property type="match status" value="1"/>
</dbReference>
<dbReference type="InterPro" id="IPR011043">
    <property type="entry name" value="Gal_Oxase/kelch_b-propeller"/>
</dbReference>
<dbReference type="InterPro" id="IPR001810">
    <property type="entry name" value="F-box_dom"/>
</dbReference>
<dbReference type="OMA" id="PHYPERE"/>
<dbReference type="InParanoid" id="M1DSW6"/>
<proteinExistence type="predicted"/>
<dbReference type="PROSITE" id="PS50181">
    <property type="entry name" value="FBOX"/>
    <property type="match status" value="1"/>
</dbReference>
<dbReference type="PANTHER" id="PTHR31111">
    <property type="entry name" value="BNAA05G37150D PROTEIN-RELATED"/>
    <property type="match status" value="1"/>
</dbReference>
<dbReference type="Pfam" id="PF00646">
    <property type="entry name" value="F-box"/>
    <property type="match status" value="1"/>
</dbReference>
<keyword evidence="3" id="KW-1185">Reference proteome</keyword>
<dbReference type="Gene3D" id="1.20.1280.50">
    <property type="match status" value="1"/>
</dbReference>
<feature type="domain" description="F-box" evidence="1">
    <location>
        <begin position="1"/>
        <end position="50"/>
    </location>
</feature>
<evidence type="ECO:0000313" key="2">
    <source>
        <dbReference type="EnsemblPlants" id="PGSC0003DMT400093871"/>
    </source>
</evidence>
<name>M1DSW6_SOLTU</name>
<dbReference type="Gramene" id="PGSC0003DMT400093871">
    <property type="protein sequence ID" value="PGSC0003DMT400093871"/>
    <property type="gene ID" value="PGSC0003DMG400043442"/>
</dbReference>
<dbReference type="Pfam" id="PF08268">
    <property type="entry name" value="FBA_3"/>
    <property type="match status" value="1"/>
</dbReference>
<dbReference type="NCBIfam" id="TIGR01640">
    <property type="entry name" value="F_box_assoc_1"/>
    <property type="match status" value="1"/>
</dbReference>
<dbReference type="HOGENOM" id="CLU_027176_8_1_1"/>
<dbReference type="InterPro" id="IPR013187">
    <property type="entry name" value="F-box-assoc_dom_typ3"/>
</dbReference>
<dbReference type="Proteomes" id="UP000011115">
    <property type="component" value="Unassembled WGS sequence"/>
</dbReference>
<accession>M1DSW6</accession>
<dbReference type="AlphaFoldDB" id="M1DSW6"/>
<evidence type="ECO:0000259" key="1">
    <source>
        <dbReference type="PROSITE" id="PS50181"/>
    </source>
</evidence>